<dbReference type="InterPro" id="IPR008969">
    <property type="entry name" value="CarboxyPept-like_regulatory"/>
</dbReference>
<evidence type="ECO:0000313" key="1">
    <source>
        <dbReference type="EMBL" id="KKL46275.1"/>
    </source>
</evidence>
<dbReference type="EMBL" id="LAZR01034093">
    <property type="protein sequence ID" value="KKL46275.1"/>
    <property type="molecule type" value="Genomic_DNA"/>
</dbReference>
<dbReference type="Gene3D" id="2.60.40.1120">
    <property type="entry name" value="Carboxypeptidase-like, regulatory domain"/>
    <property type="match status" value="3"/>
</dbReference>
<dbReference type="SUPFAM" id="SSF49464">
    <property type="entry name" value="Carboxypeptidase regulatory domain-like"/>
    <property type="match status" value="2"/>
</dbReference>
<evidence type="ECO:0008006" key="2">
    <source>
        <dbReference type="Google" id="ProtNLM"/>
    </source>
</evidence>
<dbReference type="AlphaFoldDB" id="A0A0F9EMZ1"/>
<protein>
    <recommendedName>
        <fullName evidence="2">Carboxypeptidase regulatory-like domain-containing protein</fullName>
    </recommendedName>
</protein>
<accession>A0A0F9EMZ1</accession>
<dbReference type="InterPro" id="IPR013784">
    <property type="entry name" value="Carb-bd-like_fold"/>
</dbReference>
<dbReference type="SUPFAM" id="SSF49452">
    <property type="entry name" value="Starch-binding domain-like"/>
    <property type="match status" value="1"/>
</dbReference>
<dbReference type="GO" id="GO:0030246">
    <property type="term" value="F:carbohydrate binding"/>
    <property type="evidence" value="ECO:0007669"/>
    <property type="project" value="InterPro"/>
</dbReference>
<sequence length="556" mass="59808">LPLAGTVVDEAGKPVPRARVMLTLRPADRAGGKPWLMAGGSVESLVATTGEDGSFSFANVPVGYSGEFRVEAAGKGILDTRQQRRGTVYRAPAKDIQLTLPQAARIEAVAVDKDTGKPVGNVRLMATDYRVGPQEPGRCVSKKAGRFVWDKLPPGSYQLSVAAPAEGPANWAGAPVTVTVKAGQVKTGVKIELTRGGMAELAFVDAEDGAPVKHPRFGLSSKELKGWVMGGGGEDGVGRIRLVPGTYKIYWVSAYRYTSARNAGSITVEADKTARLELKLTKSPRFHGVVRDPAGKPLGGASVCVLPGWRSAASDPEGKYELWKDFQNWSYHKSFLLAARHVDRNLAAAVEVGKPAEALDLKLMAALTVAGRVVDPAGKPVRGANVSVLIDRKQPSPGLWEGLADTDPAGRYEVKALPPGRDYVLRFQAEGYATVDIPVASRSVGGRRVEGPTVVLQPVKRFAGEAVAREIAIPDFPGTWAIWGSTGRDRRGHIWFGVSSHKIETPSAHLFEYEPKTGSRLWRELYVEEAILASSTHGPIECIDCHRTFDTGQRIR</sequence>
<comment type="caution">
    <text evidence="1">The sequence shown here is derived from an EMBL/GenBank/DDBJ whole genome shotgun (WGS) entry which is preliminary data.</text>
</comment>
<reference evidence="1" key="1">
    <citation type="journal article" date="2015" name="Nature">
        <title>Complex archaea that bridge the gap between prokaryotes and eukaryotes.</title>
        <authorList>
            <person name="Spang A."/>
            <person name="Saw J.H."/>
            <person name="Jorgensen S.L."/>
            <person name="Zaremba-Niedzwiedzka K."/>
            <person name="Martijn J."/>
            <person name="Lind A.E."/>
            <person name="van Eijk R."/>
            <person name="Schleper C."/>
            <person name="Guy L."/>
            <person name="Ettema T.J."/>
        </authorList>
    </citation>
    <scope>NUCLEOTIDE SEQUENCE</scope>
</reference>
<feature type="non-terminal residue" evidence="1">
    <location>
        <position position="1"/>
    </location>
</feature>
<proteinExistence type="predicted"/>
<organism evidence="1">
    <name type="scientific">marine sediment metagenome</name>
    <dbReference type="NCBI Taxonomy" id="412755"/>
    <lineage>
        <taxon>unclassified sequences</taxon>
        <taxon>metagenomes</taxon>
        <taxon>ecological metagenomes</taxon>
    </lineage>
</organism>
<dbReference type="Pfam" id="PF13620">
    <property type="entry name" value="CarboxypepD_reg"/>
    <property type="match status" value="1"/>
</dbReference>
<gene>
    <name evidence="1" type="ORF">LCGC14_2347190</name>
</gene>
<feature type="non-terminal residue" evidence="1">
    <location>
        <position position="556"/>
    </location>
</feature>
<name>A0A0F9EMZ1_9ZZZZ</name>